<dbReference type="EMBL" id="MK252702">
    <property type="protein sequence ID" value="QGK86772.1"/>
    <property type="molecule type" value="Genomic_DNA"/>
</dbReference>
<dbReference type="EC" id="7.1.1.2" evidence="9"/>
<comment type="similarity">
    <text evidence="2 9">Belongs to the complex I subunit 3 family.</text>
</comment>
<keyword evidence="9" id="KW-0679">Respiratory chain</keyword>
<dbReference type="GO" id="GO:0031966">
    <property type="term" value="C:mitochondrial membrane"/>
    <property type="evidence" value="ECO:0007669"/>
    <property type="project" value="UniProtKB-SubCell"/>
</dbReference>
<dbReference type="GO" id="GO:0008137">
    <property type="term" value="F:NADH dehydrogenase (ubiquinone) activity"/>
    <property type="evidence" value="ECO:0007669"/>
    <property type="project" value="UniProtKB-UniRule"/>
</dbReference>
<dbReference type="Gene3D" id="1.20.58.1610">
    <property type="entry name" value="NADH:ubiquinone/plastoquinone oxidoreductase, chain 3"/>
    <property type="match status" value="1"/>
</dbReference>
<keyword evidence="7 9" id="KW-0472">Membrane</keyword>
<keyword evidence="9" id="KW-0520">NAD</keyword>
<feature type="transmembrane region" description="Helical" evidence="9">
    <location>
        <begin position="6"/>
        <end position="24"/>
    </location>
</feature>
<accession>A0A649WEB1</accession>
<evidence type="ECO:0000313" key="10">
    <source>
        <dbReference type="EMBL" id="QGK86772.1"/>
    </source>
</evidence>
<dbReference type="GO" id="GO:0030964">
    <property type="term" value="C:NADH dehydrogenase complex"/>
    <property type="evidence" value="ECO:0007669"/>
    <property type="project" value="TreeGrafter"/>
</dbReference>
<keyword evidence="9" id="KW-0830">Ubiquinone</keyword>
<evidence type="ECO:0000256" key="5">
    <source>
        <dbReference type="ARBA" id="ARBA00022692"/>
    </source>
</evidence>
<evidence type="ECO:0000256" key="7">
    <source>
        <dbReference type="ARBA" id="ARBA00023136"/>
    </source>
</evidence>
<evidence type="ECO:0000256" key="9">
    <source>
        <dbReference type="RuleBase" id="RU003640"/>
    </source>
</evidence>
<evidence type="ECO:0000256" key="6">
    <source>
        <dbReference type="ARBA" id="ARBA00022989"/>
    </source>
</evidence>
<evidence type="ECO:0000256" key="8">
    <source>
        <dbReference type="ARBA" id="ARBA00049551"/>
    </source>
</evidence>
<evidence type="ECO:0000256" key="4">
    <source>
        <dbReference type="ARBA" id="ARBA00022448"/>
    </source>
</evidence>
<comment type="function">
    <text evidence="9">Core subunit of the mitochondrial membrane respiratory chain NADH dehydrogenase (Complex I) which catalyzes electron transfer from NADH through the respiratory chain, using ubiquinone as an electron acceptor. Essential for the catalytic activity of complex I.</text>
</comment>
<feature type="transmembrane region" description="Helical" evidence="9">
    <location>
        <begin position="86"/>
        <end position="105"/>
    </location>
</feature>
<protein>
    <recommendedName>
        <fullName evidence="3 9">NADH-ubiquinone oxidoreductase chain 3</fullName>
        <ecNumber evidence="9">7.1.1.2</ecNumber>
    </recommendedName>
</protein>
<dbReference type="AlphaFoldDB" id="A0A649WEB1"/>
<dbReference type="PANTHER" id="PTHR11058:SF9">
    <property type="entry name" value="NADH-UBIQUINONE OXIDOREDUCTASE CHAIN 3"/>
    <property type="match status" value="1"/>
</dbReference>
<keyword evidence="4 9" id="KW-0813">Transport</keyword>
<feature type="transmembrane region" description="Helical" evidence="9">
    <location>
        <begin position="56"/>
        <end position="80"/>
    </location>
</feature>
<keyword evidence="9" id="KW-0249">Electron transport</keyword>
<keyword evidence="6 9" id="KW-1133">Transmembrane helix</keyword>
<sequence length="116" mass="14134">MYFMLFSLLTMMIIFIIITLNKFFSMIKMKNFEKNLPFECGFNPVTKPNLPFSLPFYMISLMFLIFDVEIILLIPMIMYIKYSNSLIIFNILMFFIISLIFTLMIEWTMEYLNWMY</sequence>
<dbReference type="PANTHER" id="PTHR11058">
    <property type="entry name" value="NADH-UBIQUINONE OXIDOREDUCTASE CHAIN 3"/>
    <property type="match status" value="1"/>
</dbReference>
<organism evidence="10">
    <name type="scientific">Bombus waltoni</name>
    <dbReference type="NCBI Taxonomy" id="395577"/>
    <lineage>
        <taxon>Eukaryota</taxon>
        <taxon>Metazoa</taxon>
        <taxon>Ecdysozoa</taxon>
        <taxon>Arthropoda</taxon>
        <taxon>Hexapoda</taxon>
        <taxon>Insecta</taxon>
        <taxon>Pterygota</taxon>
        <taxon>Neoptera</taxon>
        <taxon>Endopterygota</taxon>
        <taxon>Hymenoptera</taxon>
        <taxon>Apocrita</taxon>
        <taxon>Aculeata</taxon>
        <taxon>Apoidea</taxon>
        <taxon>Anthophila</taxon>
        <taxon>Apidae</taxon>
        <taxon>Bombus</taxon>
        <taxon>Mendacibombus</taxon>
    </lineage>
</organism>
<evidence type="ECO:0000256" key="1">
    <source>
        <dbReference type="ARBA" id="ARBA00004370"/>
    </source>
</evidence>
<evidence type="ECO:0000256" key="3">
    <source>
        <dbReference type="ARBA" id="ARBA00021007"/>
    </source>
</evidence>
<proteinExistence type="inferred from homology"/>
<evidence type="ECO:0000256" key="2">
    <source>
        <dbReference type="ARBA" id="ARBA00008472"/>
    </source>
</evidence>
<keyword evidence="9 10" id="KW-0496">Mitochondrion</keyword>
<gene>
    <name evidence="10" type="primary">nad3</name>
</gene>
<dbReference type="Pfam" id="PF00507">
    <property type="entry name" value="Oxidored_q4"/>
    <property type="match status" value="1"/>
</dbReference>
<comment type="subcellular location">
    <subcellularLocation>
        <location evidence="1">Membrane</location>
    </subcellularLocation>
    <subcellularLocation>
        <location evidence="9">Mitochondrion membrane</location>
        <topology evidence="9">Multi-pass membrane protein</topology>
    </subcellularLocation>
</comment>
<keyword evidence="9" id="KW-1278">Translocase</keyword>
<comment type="catalytic activity">
    <reaction evidence="8 9">
        <text>a ubiquinone + NADH + 5 H(+)(in) = a ubiquinol + NAD(+) + 4 H(+)(out)</text>
        <dbReference type="Rhea" id="RHEA:29091"/>
        <dbReference type="Rhea" id="RHEA-COMP:9565"/>
        <dbReference type="Rhea" id="RHEA-COMP:9566"/>
        <dbReference type="ChEBI" id="CHEBI:15378"/>
        <dbReference type="ChEBI" id="CHEBI:16389"/>
        <dbReference type="ChEBI" id="CHEBI:17976"/>
        <dbReference type="ChEBI" id="CHEBI:57540"/>
        <dbReference type="ChEBI" id="CHEBI:57945"/>
        <dbReference type="EC" id="7.1.1.2"/>
    </reaction>
</comment>
<geneLocation type="mitochondrion" evidence="10"/>
<dbReference type="InterPro" id="IPR000440">
    <property type="entry name" value="NADH_UbQ/plastoQ_OxRdtase_su3"/>
</dbReference>
<reference evidence="10" key="1">
    <citation type="journal article" date="2019" name="Mitochondrial DNA Part B Resour">
        <title>Complete mitochondrial genome of Bombus waltoni (Hymenoptera: Apidae).</title>
        <authorList>
            <person name="Lin G."/>
            <person name="Jiang K."/>
            <person name="Su T."/>
            <person name="He B."/>
            <person name="Huang Z."/>
            <person name="Zhao F."/>
        </authorList>
    </citation>
    <scope>NUCLEOTIDE SEQUENCE</scope>
</reference>
<dbReference type="InterPro" id="IPR038430">
    <property type="entry name" value="NDAH_ubi_oxred_su3_sf"/>
</dbReference>
<name>A0A649WEB1_9HYME</name>
<keyword evidence="5 9" id="KW-0812">Transmembrane</keyword>